<dbReference type="InterPro" id="IPR018961">
    <property type="entry name" value="DnaJ_homolog_subfam-C_membr-28"/>
</dbReference>
<evidence type="ECO:0000313" key="3">
    <source>
        <dbReference type="Proteomes" id="UP000322079"/>
    </source>
</evidence>
<keyword evidence="3" id="KW-1185">Reference proteome</keyword>
<gene>
    <name evidence="2" type="ORF">FYK34_05880</name>
</gene>
<evidence type="ECO:0000313" key="2">
    <source>
        <dbReference type="EMBL" id="QEL57812.1"/>
    </source>
</evidence>
<organism evidence="2 3">
    <name type="scientific">Chromobacterium paludis</name>
    <dbReference type="NCBI Taxonomy" id="2605945"/>
    <lineage>
        <taxon>Bacteria</taxon>
        <taxon>Pseudomonadati</taxon>
        <taxon>Pseudomonadota</taxon>
        <taxon>Betaproteobacteria</taxon>
        <taxon>Neisseriales</taxon>
        <taxon>Chromobacteriaceae</taxon>
        <taxon>Chromobacterium</taxon>
    </lineage>
</organism>
<evidence type="ECO:0000259" key="1">
    <source>
        <dbReference type="Pfam" id="PF09350"/>
    </source>
</evidence>
<proteinExistence type="predicted"/>
<reference evidence="2 3" key="1">
    <citation type="submission" date="2019-08" db="EMBL/GenBank/DDBJ databases">
        <title>Chromobacterium paludis, a novel bacterium isolated from a Maryland marsh pond.</title>
        <authorList>
            <person name="Blackburn M.B."/>
            <person name="Gundersen-Rindal D.E."/>
        </authorList>
    </citation>
    <scope>NUCLEOTIDE SEQUENCE [LARGE SCALE GENOMIC DNA]</scope>
    <source>
        <strain evidence="3">IIBBL 257-1</strain>
    </source>
</reference>
<dbReference type="EMBL" id="CP043473">
    <property type="protein sequence ID" value="QEL57812.1"/>
    <property type="molecule type" value="Genomic_DNA"/>
</dbReference>
<dbReference type="Pfam" id="PF09350">
    <property type="entry name" value="DJC28_CD"/>
    <property type="match status" value="1"/>
</dbReference>
<protein>
    <submittedName>
        <fullName evidence="2">DUF1992 domain-containing protein</fullName>
    </submittedName>
</protein>
<dbReference type="AlphaFoldDB" id="A0A5C1DMI5"/>
<dbReference type="Proteomes" id="UP000322079">
    <property type="component" value="Chromosome"/>
</dbReference>
<dbReference type="KEGG" id="chrm:FYK34_05880"/>
<name>A0A5C1DMI5_9NEIS</name>
<feature type="domain" description="DnaJ homologue subfamily C member 28 conserved" evidence="1">
    <location>
        <begin position="13"/>
        <end position="75"/>
    </location>
</feature>
<accession>A0A5C1DMI5</accession>
<sequence>MLETFDQEIAAYIRRSEESGELRRARNWGKPLEADEGYEATPADLRMGYKILKNAGVVPPEVEIMKSLHAMREQLSALEPGSQEAQALRQEIQKAQLTLALQMDALRGG</sequence>